<name>A0A833RA62_9HYME</name>
<dbReference type="EMBL" id="WNWW01000421">
    <property type="protein sequence ID" value="KAF3425059.1"/>
    <property type="molecule type" value="Genomic_DNA"/>
</dbReference>
<gene>
    <name evidence="1" type="ORF">E2986_07550</name>
</gene>
<dbReference type="Proteomes" id="UP000655588">
    <property type="component" value="Unassembled WGS sequence"/>
</dbReference>
<accession>A0A833RA62</accession>
<sequence length="155" mass="18338">MAAAQQQGGEANVYGEDELDKEELAETKPRVRRYHTKHMKLYPELYRSDVSIHPSYTALKILPYLLRLSSVIQLCKFHLFESNVVCRRRLQRIKKQIRRQLNRDIMHFAMMRMLAIDSVRVDRVFSVGMPPKTLIVPDLLTVNERRHINELLRHT</sequence>
<evidence type="ECO:0000313" key="1">
    <source>
        <dbReference type="EMBL" id="KAF3425059.1"/>
    </source>
</evidence>
<comment type="caution">
    <text evidence="1">The sequence shown here is derived from an EMBL/GenBank/DDBJ whole genome shotgun (WGS) entry which is preliminary data.</text>
</comment>
<reference evidence="1" key="1">
    <citation type="submission" date="2019-11" db="EMBL/GenBank/DDBJ databases">
        <title>The nuclear and mitochondrial genomes of Frieseomelitta varia - a highly eusocial stingless bee (Meliponini) with a permanently sterile worker caste.</title>
        <authorList>
            <person name="Freitas F.C.P."/>
            <person name="Lourenco A.P."/>
            <person name="Nunes F.M.F."/>
            <person name="Paschoal A.R."/>
            <person name="Abreu F.C.P."/>
            <person name="Barbin F.O."/>
            <person name="Bataglia L."/>
            <person name="Cardoso-Junior C.A.M."/>
            <person name="Cervoni M.S."/>
            <person name="Silva S.R."/>
            <person name="Dalarmi F."/>
            <person name="Del Lama M.A."/>
            <person name="Depintor T.S."/>
            <person name="Ferreira K.M."/>
            <person name="Goria P.S."/>
            <person name="Jaskot M.C."/>
            <person name="Lago D.C."/>
            <person name="Luna-Lucena D."/>
            <person name="Moda L.M."/>
            <person name="Nascimento L."/>
            <person name="Pedrino M."/>
            <person name="Rabico F.O."/>
            <person name="Sanches F.C."/>
            <person name="Santos D.E."/>
            <person name="Santos C.G."/>
            <person name="Vieira J."/>
            <person name="Lopes T.F."/>
            <person name="Barchuk A.R."/>
            <person name="Hartfelder K."/>
            <person name="Simoes Z.L.P."/>
            <person name="Bitondi M.M.G."/>
            <person name="Pinheiro D.G."/>
        </authorList>
    </citation>
    <scope>NUCLEOTIDE SEQUENCE</scope>
    <source>
        <strain evidence="1">USP_RPSP 00005682</strain>
        <tissue evidence="1">Whole individual</tissue>
    </source>
</reference>
<organism evidence="1 2">
    <name type="scientific">Frieseomelitta varia</name>
    <dbReference type="NCBI Taxonomy" id="561572"/>
    <lineage>
        <taxon>Eukaryota</taxon>
        <taxon>Metazoa</taxon>
        <taxon>Ecdysozoa</taxon>
        <taxon>Arthropoda</taxon>
        <taxon>Hexapoda</taxon>
        <taxon>Insecta</taxon>
        <taxon>Pterygota</taxon>
        <taxon>Neoptera</taxon>
        <taxon>Endopterygota</taxon>
        <taxon>Hymenoptera</taxon>
        <taxon>Apocrita</taxon>
        <taxon>Aculeata</taxon>
        <taxon>Apoidea</taxon>
        <taxon>Anthophila</taxon>
        <taxon>Apidae</taxon>
        <taxon>Frieseomelitta</taxon>
    </lineage>
</organism>
<dbReference type="AlphaFoldDB" id="A0A833RA62"/>
<evidence type="ECO:0000313" key="2">
    <source>
        <dbReference type="Proteomes" id="UP000655588"/>
    </source>
</evidence>
<proteinExistence type="predicted"/>
<keyword evidence="2" id="KW-1185">Reference proteome</keyword>
<protein>
    <submittedName>
        <fullName evidence="1">Uncharacterized protein</fullName>
    </submittedName>
</protein>